<reference evidence="2" key="2">
    <citation type="submission" date="2021-04" db="EMBL/GenBank/DDBJ databases">
        <authorList>
            <person name="Gilroy R."/>
        </authorList>
    </citation>
    <scope>NUCLEOTIDE SEQUENCE</scope>
    <source>
        <strain evidence="2">2239</strain>
    </source>
</reference>
<dbReference type="Gene3D" id="1.10.1200.10">
    <property type="entry name" value="ACP-like"/>
    <property type="match status" value="1"/>
</dbReference>
<accession>A0A9D1V270</accession>
<name>A0A9D1V270_9FIRM</name>
<dbReference type="Pfam" id="PF00550">
    <property type="entry name" value="PP-binding"/>
    <property type="match status" value="1"/>
</dbReference>
<comment type="caution">
    <text evidence="2">The sequence shown here is derived from an EMBL/GenBank/DDBJ whole genome shotgun (WGS) entry which is preliminary data.</text>
</comment>
<dbReference type="SUPFAM" id="SSF47336">
    <property type="entry name" value="ACP-like"/>
    <property type="match status" value="1"/>
</dbReference>
<dbReference type="Proteomes" id="UP000824193">
    <property type="component" value="Unassembled WGS sequence"/>
</dbReference>
<dbReference type="AlphaFoldDB" id="A0A9D1V270"/>
<evidence type="ECO:0000313" key="3">
    <source>
        <dbReference type="Proteomes" id="UP000824193"/>
    </source>
</evidence>
<evidence type="ECO:0000259" key="1">
    <source>
        <dbReference type="PROSITE" id="PS50075"/>
    </source>
</evidence>
<proteinExistence type="predicted"/>
<dbReference type="EMBL" id="DXFW01000002">
    <property type="protein sequence ID" value="HIX04654.1"/>
    <property type="molecule type" value="Genomic_DNA"/>
</dbReference>
<protein>
    <submittedName>
        <fullName evidence="2">Acyl carrier protein</fullName>
    </submittedName>
</protein>
<dbReference type="InterPro" id="IPR036736">
    <property type="entry name" value="ACP-like_sf"/>
</dbReference>
<dbReference type="InterPro" id="IPR009081">
    <property type="entry name" value="PP-bd_ACP"/>
</dbReference>
<dbReference type="PROSITE" id="PS50075">
    <property type="entry name" value="CARRIER"/>
    <property type="match status" value="1"/>
</dbReference>
<organism evidence="2 3">
    <name type="scientific">Candidatus Allofournierella pullicola</name>
    <dbReference type="NCBI Taxonomy" id="2838596"/>
    <lineage>
        <taxon>Bacteria</taxon>
        <taxon>Bacillati</taxon>
        <taxon>Bacillota</taxon>
        <taxon>Clostridia</taxon>
        <taxon>Eubacteriales</taxon>
        <taxon>Oscillospiraceae</taxon>
        <taxon>Allofournierella</taxon>
    </lineage>
</organism>
<sequence>MDKQSIFEAVQEIFRDNFDDEELVITRETCADDIEDWDSLEQINLLTAMEKKFGLKFKLEDVRGLENVGDLLDLIERLTA</sequence>
<evidence type="ECO:0000313" key="2">
    <source>
        <dbReference type="EMBL" id="HIX04654.1"/>
    </source>
</evidence>
<feature type="domain" description="Carrier" evidence="1">
    <location>
        <begin position="1"/>
        <end position="79"/>
    </location>
</feature>
<gene>
    <name evidence="2" type="ORF">H9865_00880</name>
</gene>
<reference evidence="2" key="1">
    <citation type="journal article" date="2021" name="PeerJ">
        <title>Extensive microbial diversity within the chicken gut microbiome revealed by metagenomics and culture.</title>
        <authorList>
            <person name="Gilroy R."/>
            <person name="Ravi A."/>
            <person name="Getino M."/>
            <person name="Pursley I."/>
            <person name="Horton D.L."/>
            <person name="Alikhan N.F."/>
            <person name="Baker D."/>
            <person name="Gharbi K."/>
            <person name="Hall N."/>
            <person name="Watson M."/>
            <person name="Adriaenssens E.M."/>
            <person name="Foster-Nyarko E."/>
            <person name="Jarju S."/>
            <person name="Secka A."/>
            <person name="Antonio M."/>
            <person name="Oren A."/>
            <person name="Chaudhuri R.R."/>
            <person name="La Ragione R."/>
            <person name="Hildebrand F."/>
            <person name="Pallen M.J."/>
        </authorList>
    </citation>
    <scope>NUCLEOTIDE SEQUENCE</scope>
    <source>
        <strain evidence="2">2239</strain>
    </source>
</reference>